<feature type="domain" description="AMP-binding enzyme C-terminal" evidence="2">
    <location>
        <begin position="417"/>
        <end position="494"/>
    </location>
</feature>
<dbReference type="AlphaFoldDB" id="A0A640VWZ3"/>
<evidence type="ECO:0000259" key="1">
    <source>
        <dbReference type="Pfam" id="PF00501"/>
    </source>
</evidence>
<feature type="domain" description="AMP-dependent synthetase/ligase" evidence="1">
    <location>
        <begin position="10"/>
        <end position="367"/>
    </location>
</feature>
<dbReference type="InterPro" id="IPR042099">
    <property type="entry name" value="ANL_N_sf"/>
</dbReference>
<keyword evidence="3" id="KW-0436">Ligase</keyword>
<dbReference type="InterPro" id="IPR000873">
    <property type="entry name" value="AMP-dep_synth/lig_dom"/>
</dbReference>
<reference evidence="3 4" key="1">
    <citation type="submission" date="2019-12" db="EMBL/GenBank/DDBJ databases">
        <title>Roseobacter cerasinus sp. nov., isolated from seawater around aquaculture.</title>
        <authorList>
            <person name="Muramatsu S."/>
            <person name="Takabe Y."/>
            <person name="Mori K."/>
            <person name="Takaichi S."/>
            <person name="Hanada S."/>
        </authorList>
    </citation>
    <scope>NUCLEOTIDE SEQUENCE [LARGE SCALE GENOMIC DNA]</scope>
    <source>
        <strain evidence="3 4">AI77</strain>
    </source>
</reference>
<comment type="caution">
    <text evidence="3">The sequence shown here is derived from an EMBL/GenBank/DDBJ whole genome shotgun (WGS) entry which is preliminary data.</text>
</comment>
<accession>A0A640VWZ3</accession>
<dbReference type="InterPro" id="IPR045851">
    <property type="entry name" value="AMP-bd_C_sf"/>
</dbReference>
<gene>
    <name evidence="3" type="primary">lcfB</name>
    <name evidence="3" type="ORF">So717_36430</name>
</gene>
<dbReference type="Gene3D" id="3.30.300.30">
    <property type="match status" value="1"/>
</dbReference>
<name>A0A640VWZ3_9RHOB</name>
<dbReference type="InterPro" id="IPR025110">
    <property type="entry name" value="AMP-bd_C"/>
</dbReference>
<dbReference type="RefSeq" id="WP_159980069.1">
    <property type="nucleotide sequence ID" value="NZ_BLIV01000008.1"/>
</dbReference>
<organism evidence="3 4">
    <name type="scientific">Roseobacter cerasinus</name>
    <dbReference type="NCBI Taxonomy" id="2602289"/>
    <lineage>
        <taxon>Bacteria</taxon>
        <taxon>Pseudomonadati</taxon>
        <taxon>Pseudomonadota</taxon>
        <taxon>Alphaproteobacteria</taxon>
        <taxon>Rhodobacterales</taxon>
        <taxon>Roseobacteraceae</taxon>
        <taxon>Roseobacter</taxon>
    </lineage>
</organism>
<dbReference type="GO" id="GO:0016878">
    <property type="term" value="F:acid-thiol ligase activity"/>
    <property type="evidence" value="ECO:0007669"/>
    <property type="project" value="UniProtKB-ARBA"/>
</dbReference>
<dbReference type="PANTHER" id="PTHR43767">
    <property type="entry name" value="LONG-CHAIN-FATTY-ACID--COA LIGASE"/>
    <property type="match status" value="1"/>
</dbReference>
<evidence type="ECO:0000313" key="3">
    <source>
        <dbReference type="EMBL" id="GFE51890.1"/>
    </source>
</evidence>
<keyword evidence="4" id="KW-1185">Reference proteome</keyword>
<dbReference type="Proteomes" id="UP000436522">
    <property type="component" value="Unassembled WGS sequence"/>
</dbReference>
<dbReference type="Pfam" id="PF00501">
    <property type="entry name" value="AMP-binding"/>
    <property type="match status" value="1"/>
</dbReference>
<proteinExistence type="predicted"/>
<dbReference type="PANTHER" id="PTHR43767:SF1">
    <property type="entry name" value="NONRIBOSOMAL PEPTIDE SYNTHASE PES1 (EUROFUNG)-RELATED"/>
    <property type="match status" value="1"/>
</dbReference>
<dbReference type="SUPFAM" id="SSF56801">
    <property type="entry name" value="Acetyl-CoA synthetase-like"/>
    <property type="match status" value="1"/>
</dbReference>
<sequence length="521" mass="56874">MAIYRDLVSAARECPDAIALEFEGQGISYRNFHDRACRVAAALQSAPLPRKAAVGVMLPNLPEFLYVTYGAFFDGRVVTPMSVLLTPREARHIIRDSALKLLFVSGQFLDVVEEAIAGLAEAPDIIVVGDYAGPHMTFDRFCDTGGDAVCNPIHPDQHMLTLYTSGTTGPSKGVMISDRGLQTQVDMICTAFDPAPGTRILCVLPLFHAYALNALVSTAIRRRMTVVLHARFDPEACATSLARDDIHWFAGVPTMYDFLLKQGAARPDLTFPVLDVCLTGGAAMNSDLLSEFERRFNTTIFEGYGLTETTVSVASNGPPPNRRKIGSVGQPYVGMQGRVIDNAGRPCPAGVVGELVFRGGNMMLGYLNCPDETAQVLRDGWLHTGDLGYIDADGFCFIVGRKKDLIIKSGYNIVPLEVEDAIRTTAWVRDVAVVGLPDPVRGERILAAVILHDGATLTQAHAQIETTVRSLLAKYKHPNEIWFVAEFPLGPSGKILKRALRDNWLTRVKPKEIEEDVCITA</sequence>
<dbReference type="Gene3D" id="3.40.50.12780">
    <property type="entry name" value="N-terminal domain of ligase-like"/>
    <property type="match status" value="1"/>
</dbReference>
<dbReference type="InterPro" id="IPR050237">
    <property type="entry name" value="ATP-dep_AMP-bd_enzyme"/>
</dbReference>
<dbReference type="EMBL" id="BLIV01000008">
    <property type="protein sequence ID" value="GFE51890.1"/>
    <property type="molecule type" value="Genomic_DNA"/>
</dbReference>
<protein>
    <submittedName>
        <fullName evidence="3">Long-chain-fatty-acid--CoA ligase</fullName>
    </submittedName>
</protein>
<evidence type="ECO:0000313" key="4">
    <source>
        <dbReference type="Proteomes" id="UP000436522"/>
    </source>
</evidence>
<dbReference type="Pfam" id="PF13193">
    <property type="entry name" value="AMP-binding_C"/>
    <property type="match status" value="1"/>
</dbReference>
<dbReference type="OrthoDB" id="9803968at2"/>
<evidence type="ECO:0000259" key="2">
    <source>
        <dbReference type="Pfam" id="PF13193"/>
    </source>
</evidence>